<comment type="caution">
    <text evidence="1">The sequence shown here is derived from an EMBL/GenBank/DDBJ whole genome shotgun (WGS) entry which is preliminary data.</text>
</comment>
<proteinExistence type="predicted"/>
<keyword evidence="2" id="KW-1185">Reference proteome</keyword>
<gene>
    <name evidence="1" type="ORF">BJ969_002880</name>
</gene>
<name>A0A840NKY4_9PSEU</name>
<evidence type="ECO:0000313" key="1">
    <source>
        <dbReference type="EMBL" id="MBB5069792.1"/>
    </source>
</evidence>
<protein>
    <submittedName>
        <fullName evidence="1">Uncharacterized protein</fullName>
    </submittedName>
</protein>
<dbReference type="RefSeq" id="WP_184479427.1">
    <property type="nucleotide sequence ID" value="NZ_JACHIV010000001.1"/>
</dbReference>
<organism evidence="1 2">
    <name type="scientific">Saccharopolyspora gloriosae</name>
    <dbReference type="NCBI Taxonomy" id="455344"/>
    <lineage>
        <taxon>Bacteria</taxon>
        <taxon>Bacillati</taxon>
        <taxon>Actinomycetota</taxon>
        <taxon>Actinomycetes</taxon>
        <taxon>Pseudonocardiales</taxon>
        <taxon>Pseudonocardiaceae</taxon>
        <taxon>Saccharopolyspora</taxon>
    </lineage>
</organism>
<dbReference type="AlphaFoldDB" id="A0A840NKY4"/>
<accession>A0A840NKY4</accession>
<reference evidence="1 2" key="1">
    <citation type="submission" date="2020-08" db="EMBL/GenBank/DDBJ databases">
        <title>Sequencing the genomes of 1000 actinobacteria strains.</title>
        <authorList>
            <person name="Klenk H.-P."/>
        </authorList>
    </citation>
    <scope>NUCLEOTIDE SEQUENCE [LARGE SCALE GENOMIC DNA]</scope>
    <source>
        <strain evidence="1 2">DSM 45582</strain>
    </source>
</reference>
<dbReference type="Proteomes" id="UP000580474">
    <property type="component" value="Unassembled WGS sequence"/>
</dbReference>
<sequence length="74" mass="8116">MRQEGWRIPAGANPATGEVVLGVATPQSVAIRQGDSVLELTTEQLGELSDRIFYLHELLRIDLSDIAEGLQPSW</sequence>
<evidence type="ECO:0000313" key="2">
    <source>
        <dbReference type="Proteomes" id="UP000580474"/>
    </source>
</evidence>
<dbReference type="EMBL" id="JACHIV010000001">
    <property type="protein sequence ID" value="MBB5069792.1"/>
    <property type="molecule type" value="Genomic_DNA"/>
</dbReference>